<protein>
    <submittedName>
        <fullName evidence="1">Uncharacterized protein</fullName>
    </submittedName>
</protein>
<dbReference type="Proteomes" id="UP000250235">
    <property type="component" value="Unassembled WGS sequence"/>
</dbReference>
<proteinExistence type="predicted"/>
<dbReference type="EMBL" id="KV000910">
    <property type="protein sequence ID" value="KZV39627.1"/>
    <property type="molecule type" value="Genomic_DNA"/>
</dbReference>
<evidence type="ECO:0000313" key="2">
    <source>
        <dbReference type="Proteomes" id="UP000250235"/>
    </source>
</evidence>
<organism evidence="1 2">
    <name type="scientific">Dorcoceras hygrometricum</name>
    <dbReference type="NCBI Taxonomy" id="472368"/>
    <lineage>
        <taxon>Eukaryota</taxon>
        <taxon>Viridiplantae</taxon>
        <taxon>Streptophyta</taxon>
        <taxon>Embryophyta</taxon>
        <taxon>Tracheophyta</taxon>
        <taxon>Spermatophyta</taxon>
        <taxon>Magnoliopsida</taxon>
        <taxon>eudicotyledons</taxon>
        <taxon>Gunneridae</taxon>
        <taxon>Pentapetalae</taxon>
        <taxon>asterids</taxon>
        <taxon>lamiids</taxon>
        <taxon>Lamiales</taxon>
        <taxon>Gesneriaceae</taxon>
        <taxon>Didymocarpoideae</taxon>
        <taxon>Trichosporeae</taxon>
        <taxon>Loxocarpinae</taxon>
        <taxon>Dorcoceras</taxon>
    </lineage>
</organism>
<keyword evidence="2" id="KW-1185">Reference proteome</keyword>
<name>A0A2Z7C511_9LAMI</name>
<dbReference type="AlphaFoldDB" id="A0A2Z7C511"/>
<accession>A0A2Z7C511</accession>
<gene>
    <name evidence="1" type="ORF">F511_33816</name>
</gene>
<evidence type="ECO:0000313" key="1">
    <source>
        <dbReference type="EMBL" id="KZV39627.1"/>
    </source>
</evidence>
<sequence length="216" mass="24108">MVNPAAGKKPAAGMVNPAAGMVNPAAGIVKPDAGSAPAFYQISIKLQTTDSDFNFVNRFEIPMVSNFCLWINLTTLYFWKYPRFLGNGPSAPRTRAAAALRMKQITLDNQGRTIRRLRAQLATERRGLATMKKELEDTQVALEASHKVIAGLTEIGLRISKKIEKINVKKQLAKANHVECHQKFQARIHEAEDSMQAQHLIIISYSRPFTFIHLHS</sequence>
<reference evidence="1 2" key="1">
    <citation type="journal article" date="2015" name="Proc. Natl. Acad. Sci. U.S.A.">
        <title>The resurrection genome of Boea hygrometrica: A blueprint for survival of dehydration.</title>
        <authorList>
            <person name="Xiao L."/>
            <person name="Yang G."/>
            <person name="Zhang L."/>
            <person name="Yang X."/>
            <person name="Zhao S."/>
            <person name="Ji Z."/>
            <person name="Zhou Q."/>
            <person name="Hu M."/>
            <person name="Wang Y."/>
            <person name="Chen M."/>
            <person name="Xu Y."/>
            <person name="Jin H."/>
            <person name="Xiao X."/>
            <person name="Hu G."/>
            <person name="Bao F."/>
            <person name="Hu Y."/>
            <person name="Wan P."/>
            <person name="Li L."/>
            <person name="Deng X."/>
            <person name="Kuang T."/>
            <person name="Xiang C."/>
            <person name="Zhu J.K."/>
            <person name="Oliver M.J."/>
            <person name="He Y."/>
        </authorList>
    </citation>
    <scope>NUCLEOTIDE SEQUENCE [LARGE SCALE GENOMIC DNA]</scope>
    <source>
        <strain evidence="2">cv. XS01</strain>
    </source>
</reference>